<dbReference type="EMBL" id="UOGE01000017">
    <property type="protein sequence ID" value="VAX16878.1"/>
    <property type="molecule type" value="Genomic_DNA"/>
</dbReference>
<proteinExistence type="predicted"/>
<accession>A0A3B1BZG1</accession>
<dbReference type="NCBIfam" id="TIGR02550">
    <property type="entry name" value="flagell_flgL"/>
    <property type="match status" value="1"/>
</dbReference>
<dbReference type="Pfam" id="PF00669">
    <property type="entry name" value="Flagellin_N"/>
    <property type="match status" value="1"/>
</dbReference>
<dbReference type="PANTHER" id="PTHR42792:SF1">
    <property type="entry name" value="FLAGELLAR HOOK-ASSOCIATED PROTEIN 3"/>
    <property type="match status" value="1"/>
</dbReference>
<keyword evidence="2" id="KW-0975">Bacterial flagellum</keyword>
<dbReference type="InterPro" id="IPR001492">
    <property type="entry name" value="Flagellin"/>
</dbReference>
<dbReference type="AlphaFoldDB" id="A0A3B1BZG1"/>
<protein>
    <submittedName>
        <fullName evidence="4">Flagellar hook-associated protein FlgL</fullName>
    </submittedName>
</protein>
<dbReference type="GO" id="GO:0009424">
    <property type="term" value="C:bacterial-type flagellum hook"/>
    <property type="evidence" value="ECO:0007669"/>
    <property type="project" value="InterPro"/>
</dbReference>
<dbReference type="Gene3D" id="1.20.1330.10">
    <property type="entry name" value="f41 fragment of flagellin, N-terminal domain"/>
    <property type="match status" value="2"/>
</dbReference>
<evidence type="ECO:0000256" key="2">
    <source>
        <dbReference type="ARBA" id="ARBA00023143"/>
    </source>
</evidence>
<keyword evidence="4" id="KW-0966">Cell projection</keyword>
<gene>
    <name evidence="4" type="ORF">MNBD_NITROSPINAE02-1562</name>
</gene>
<dbReference type="InterPro" id="IPR013384">
    <property type="entry name" value="Flagell_FlgL"/>
</dbReference>
<dbReference type="PANTHER" id="PTHR42792">
    <property type="entry name" value="FLAGELLIN"/>
    <property type="match status" value="1"/>
</dbReference>
<dbReference type="SUPFAM" id="SSF64518">
    <property type="entry name" value="Phase 1 flagellin"/>
    <property type="match status" value="1"/>
</dbReference>
<keyword evidence="4" id="KW-0969">Cilium</keyword>
<evidence type="ECO:0000259" key="3">
    <source>
        <dbReference type="Pfam" id="PF00669"/>
    </source>
</evidence>
<dbReference type="Pfam" id="PF07196">
    <property type="entry name" value="Flagellin_IN"/>
    <property type="match status" value="1"/>
</dbReference>
<sequence length="508" mass="53179">MLRISNRMMYNNTLVNAFRNNQGLMKAQEELASGKRINRPSDDPTGMMEVLGLRTSIGKSNQYLKVMNNAESVLNSADSTIGAVNDQLKTAKEVALQQAGGLANAATRITAGVKIDNMIEQMIQYGNTRVGSKYIFAGQRSDQLAIDSLGKYTGSGADLKLEINEGLEIPISVKASDFLTTDMNARLSTTAGATPVSSLNGGAGVTTGTFNITDRNGTTATITLSSGDDISDVISNINAAATDVTATLSSNGMAITLTYDDSTNQPTTALTVEDNAVSRSLGISGSWNNNTITGDDLDPAVTDNTLLADLYGGQGLTLNNIILTHDSASATVTFSSETTVGEVRTTINAVATTINADVQIDSAGRMLTIDSTSATSGTVSFAFDTGAGATAELLGIGGGRNIIPVLQKLSAALKRDDQNGILTAIGLLDSNMETASSVRGQVGSRANQVLSTREAVDLSKYNSIRIKSLVEDADFLKSASELAMLQTAYQATLKSSASIIQPSLLDFM</sequence>
<organism evidence="4">
    <name type="scientific">hydrothermal vent metagenome</name>
    <dbReference type="NCBI Taxonomy" id="652676"/>
    <lineage>
        <taxon>unclassified sequences</taxon>
        <taxon>metagenomes</taxon>
        <taxon>ecological metagenomes</taxon>
    </lineage>
</organism>
<reference evidence="4" key="1">
    <citation type="submission" date="2018-06" db="EMBL/GenBank/DDBJ databases">
        <authorList>
            <person name="Zhirakovskaya E."/>
        </authorList>
    </citation>
    <scope>NUCLEOTIDE SEQUENCE</scope>
</reference>
<evidence type="ECO:0000313" key="4">
    <source>
        <dbReference type="EMBL" id="VAX16878.1"/>
    </source>
</evidence>
<feature type="domain" description="Flagellin N-terminal" evidence="3">
    <location>
        <begin position="4"/>
        <end position="139"/>
    </location>
</feature>
<dbReference type="GO" id="GO:0005198">
    <property type="term" value="F:structural molecule activity"/>
    <property type="evidence" value="ECO:0007669"/>
    <property type="project" value="InterPro"/>
</dbReference>
<dbReference type="InterPro" id="IPR001029">
    <property type="entry name" value="Flagellin_N"/>
</dbReference>
<dbReference type="GO" id="GO:0071973">
    <property type="term" value="P:bacterial-type flagellum-dependent cell motility"/>
    <property type="evidence" value="ECO:0007669"/>
    <property type="project" value="InterPro"/>
</dbReference>
<name>A0A3B1BZG1_9ZZZZ</name>
<comment type="subcellular location">
    <subcellularLocation>
        <location evidence="1">Bacterial flagellum</location>
    </subcellularLocation>
</comment>
<dbReference type="InterPro" id="IPR010810">
    <property type="entry name" value="Flagellin_hook_IN_motif"/>
</dbReference>
<keyword evidence="4" id="KW-0282">Flagellum</keyword>
<evidence type="ECO:0000256" key="1">
    <source>
        <dbReference type="ARBA" id="ARBA00004365"/>
    </source>
</evidence>